<evidence type="ECO:0000256" key="10">
    <source>
        <dbReference type="HAMAP-Rule" id="MF_00536"/>
    </source>
</evidence>
<evidence type="ECO:0000256" key="1">
    <source>
        <dbReference type="ARBA" id="ARBA00022490"/>
    </source>
</evidence>
<evidence type="ECO:0000256" key="4">
    <source>
        <dbReference type="ARBA" id="ARBA00022842"/>
    </source>
</evidence>
<dbReference type="GO" id="GO:0008615">
    <property type="term" value="P:pyridoxine biosynthetic process"/>
    <property type="evidence" value="ECO:0007669"/>
    <property type="project" value="UniProtKB-UniRule"/>
</dbReference>
<dbReference type="SUPFAM" id="SSF53659">
    <property type="entry name" value="Isocitrate/Isopropylmalate dehydrogenase-like"/>
    <property type="match status" value="1"/>
</dbReference>
<evidence type="ECO:0000313" key="11">
    <source>
        <dbReference type="EMBL" id="GAA4960087.1"/>
    </source>
</evidence>
<feature type="binding site" evidence="10">
    <location>
        <position position="150"/>
    </location>
    <ligand>
        <name>substrate</name>
    </ligand>
</feature>
<dbReference type="AlphaFoldDB" id="A0AAV3U9B5"/>
<keyword evidence="12" id="KW-1185">Reference proteome</keyword>
<dbReference type="InterPro" id="IPR037510">
    <property type="entry name" value="PdxA"/>
</dbReference>
<dbReference type="Pfam" id="PF04166">
    <property type="entry name" value="PdxA"/>
    <property type="match status" value="1"/>
</dbReference>
<protein>
    <recommendedName>
        <fullName evidence="10">4-hydroxythreonine-4-phosphate dehydrogenase</fullName>
        <ecNumber evidence="10">1.1.1.262</ecNumber>
    </recommendedName>
    <alternativeName>
        <fullName evidence="10">4-(phosphohydroxy)-L-threonine dehydrogenase</fullName>
    </alternativeName>
</protein>
<keyword evidence="1 10" id="KW-0963">Cytoplasm</keyword>
<feature type="binding site" evidence="10">
    <location>
        <position position="296"/>
    </location>
    <ligand>
        <name>substrate</name>
    </ligand>
</feature>
<feature type="binding site" evidence="10">
    <location>
        <position position="179"/>
    </location>
    <ligand>
        <name>a divalent metal cation</name>
        <dbReference type="ChEBI" id="CHEBI:60240"/>
        <note>ligand shared between dimeric partners</note>
    </ligand>
</feature>
<dbReference type="PANTHER" id="PTHR30004:SF5">
    <property type="entry name" value="4-HYDROXYTHREONINE-4-PHOSPHATE DEHYDROGENASE"/>
    <property type="match status" value="1"/>
</dbReference>
<comment type="function">
    <text evidence="10">Catalyzes the NAD(P)-dependent oxidation of 4-(phosphooxy)-L-threonine (HTP) into 2-amino-3-oxo-4-(phosphooxy)butyric acid which spontaneously decarboxylates to form 3-amino-2-oxopropyl phosphate (AHAP).</text>
</comment>
<evidence type="ECO:0000256" key="2">
    <source>
        <dbReference type="ARBA" id="ARBA00022723"/>
    </source>
</evidence>
<comment type="cofactor">
    <cofactor evidence="10">
        <name>Zn(2+)</name>
        <dbReference type="ChEBI" id="CHEBI:29105"/>
    </cofactor>
    <cofactor evidence="10">
        <name>Mg(2+)</name>
        <dbReference type="ChEBI" id="CHEBI:18420"/>
    </cofactor>
    <cofactor evidence="10">
        <name>Co(2+)</name>
        <dbReference type="ChEBI" id="CHEBI:48828"/>
    </cofactor>
    <text evidence="10">Binds 1 divalent metal cation per subunit. Can use ions such as Zn(2+), Mg(2+) or Co(2+).</text>
</comment>
<keyword evidence="4 10" id="KW-0460">Magnesium</keyword>
<gene>
    <name evidence="10 11" type="primary">pdxA</name>
    <name evidence="11" type="ORF">GCM10025791_46670</name>
</gene>
<dbReference type="Proteomes" id="UP001409585">
    <property type="component" value="Unassembled WGS sequence"/>
</dbReference>
<keyword evidence="6 10" id="KW-0560">Oxidoreductase</keyword>
<comment type="subcellular location">
    <subcellularLocation>
        <location evidence="10">Cytoplasm</location>
    </subcellularLocation>
</comment>
<evidence type="ECO:0000256" key="6">
    <source>
        <dbReference type="ARBA" id="ARBA00023002"/>
    </source>
</evidence>
<dbReference type="GO" id="GO:0050570">
    <property type="term" value="F:4-hydroxythreonine-4-phosphate dehydrogenase activity"/>
    <property type="evidence" value="ECO:0007669"/>
    <property type="project" value="UniProtKB-UniRule"/>
</dbReference>
<feature type="binding site" evidence="10">
    <location>
        <position position="149"/>
    </location>
    <ligand>
        <name>substrate</name>
    </ligand>
</feature>
<dbReference type="EC" id="1.1.1.262" evidence="10"/>
<dbReference type="EMBL" id="BAABLX010000078">
    <property type="protein sequence ID" value="GAA4960087.1"/>
    <property type="molecule type" value="Genomic_DNA"/>
</dbReference>
<keyword evidence="8 10" id="KW-0664">Pyridoxine biosynthesis</keyword>
<keyword evidence="9 10" id="KW-0170">Cobalt</keyword>
<dbReference type="NCBIfam" id="TIGR00557">
    <property type="entry name" value="pdxA"/>
    <property type="match status" value="1"/>
</dbReference>
<dbReference type="GO" id="GO:0050897">
    <property type="term" value="F:cobalt ion binding"/>
    <property type="evidence" value="ECO:0007669"/>
    <property type="project" value="UniProtKB-UniRule"/>
</dbReference>
<dbReference type="GO" id="GO:0000287">
    <property type="term" value="F:magnesium ion binding"/>
    <property type="evidence" value="ECO:0007669"/>
    <property type="project" value="UniProtKB-UniRule"/>
</dbReference>
<dbReference type="HAMAP" id="MF_00536">
    <property type="entry name" value="PdxA"/>
    <property type="match status" value="1"/>
</dbReference>
<comment type="catalytic activity">
    <reaction evidence="10">
        <text>4-(phosphooxy)-L-threonine + NAD(+) = 3-amino-2-oxopropyl phosphate + CO2 + NADH</text>
        <dbReference type="Rhea" id="RHEA:32275"/>
        <dbReference type="ChEBI" id="CHEBI:16526"/>
        <dbReference type="ChEBI" id="CHEBI:57279"/>
        <dbReference type="ChEBI" id="CHEBI:57540"/>
        <dbReference type="ChEBI" id="CHEBI:57945"/>
        <dbReference type="ChEBI" id="CHEBI:58452"/>
        <dbReference type="EC" id="1.1.1.262"/>
    </reaction>
</comment>
<evidence type="ECO:0000256" key="8">
    <source>
        <dbReference type="ARBA" id="ARBA00023096"/>
    </source>
</evidence>
<keyword evidence="2 10" id="KW-0479">Metal-binding</keyword>
<keyword evidence="3 10" id="KW-0862">Zinc</keyword>
<comment type="miscellaneous">
    <text evidence="10">The active site is located at the dimer interface.</text>
</comment>
<feature type="binding site" evidence="10">
    <location>
        <position position="279"/>
    </location>
    <ligand>
        <name>a divalent metal cation</name>
        <dbReference type="ChEBI" id="CHEBI:60240"/>
        <note>ligand shared between dimeric partners</note>
    </ligand>
</feature>
<evidence type="ECO:0000256" key="3">
    <source>
        <dbReference type="ARBA" id="ARBA00022833"/>
    </source>
</evidence>
<reference evidence="12" key="1">
    <citation type="journal article" date="2019" name="Int. J. Syst. Evol. Microbiol.">
        <title>The Global Catalogue of Microorganisms (GCM) 10K type strain sequencing project: providing services to taxonomists for standard genome sequencing and annotation.</title>
        <authorList>
            <consortium name="The Broad Institute Genomics Platform"/>
            <consortium name="The Broad Institute Genome Sequencing Center for Infectious Disease"/>
            <person name="Wu L."/>
            <person name="Ma J."/>
        </authorList>
    </citation>
    <scope>NUCLEOTIDE SEQUENCE [LARGE SCALE GENOMIC DNA]</scope>
    <source>
        <strain evidence="12">JCM 19134</strain>
    </source>
</reference>
<accession>A0AAV3U9B5</accession>
<feature type="binding site" evidence="10">
    <location>
        <position position="224"/>
    </location>
    <ligand>
        <name>a divalent metal cation</name>
        <dbReference type="ChEBI" id="CHEBI:60240"/>
        <note>ligand shared between dimeric partners</note>
    </ligand>
</feature>
<comment type="caution">
    <text evidence="11">The sequence shown here is derived from an EMBL/GenBank/DDBJ whole genome shotgun (WGS) entry which is preliminary data.</text>
</comment>
<name>A0AAV3U9B5_9ALTE</name>
<feature type="binding site" evidence="10">
    <location>
        <position position="287"/>
    </location>
    <ligand>
        <name>substrate</name>
    </ligand>
</feature>
<sequence length="343" mass="36403">MSKRDSSNNRPWLAITPGEPAGIGPDLIADLPLAQDEAEASPSACANLVVIGNAELIQQRCQTLGRAITLVPFDPEDPQPHLPGHVQVWDQPLAAAVSPGVTNPENASYVINCLDRAIEGCQSGLFDGLITGPVHKGVINQAGMAFTGHTEYLAQQTDTEQVVMMLATEGLRVALATTHLPLRDVPDAITQASLSKTLTIVDAELRRKFGIQQPRIKVCGLNPHAGEGGYLGREEIDVIIPVLEHLNAQGLNLDGPLPADTTFTPNHLPEADAVVAMYHDQGLPVLKHIGFHRAVNITLGLPIIRTSVDHGTALNIAGSGQAHPGGLFEAIRQAVAMARTCAK</sequence>
<dbReference type="PANTHER" id="PTHR30004">
    <property type="entry name" value="4-HYDROXYTHREONINE-4-PHOSPHATE DEHYDROGENASE"/>
    <property type="match status" value="1"/>
</dbReference>
<dbReference type="GO" id="GO:0051287">
    <property type="term" value="F:NAD binding"/>
    <property type="evidence" value="ECO:0007669"/>
    <property type="project" value="InterPro"/>
</dbReference>
<dbReference type="GO" id="GO:0042823">
    <property type="term" value="P:pyridoxal phosphate biosynthetic process"/>
    <property type="evidence" value="ECO:0007669"/>
    <property type="project" value="UniProtKB-UniRule"/>
</dbReference>
<dbReference type="RefSeq" id="WP_345427800.1">
    <property type="nucleotide sequence ID" value="NZ_AP031496.1"/>
</dbReference>
<feature type="binding site" evidence="10">
    <location>
        <position position="305"/>
    </location>
    <ligand>
        <name>substrate</name>
    </ligand>
</feature>
<evidence type="ECO:0000256" key="5">
    <source>
        <dbReference type="ARBA" id="ARBA00022857"/>
    </source>
</evidence>
<evidence type="ECO:0000256" key="7">
    <source>
        <dbReference type="ARBA" id="ARBA00023027"/>
    </source>
</evidence>
<comment type="subunit">
    <text evidence="10">Homodimer.</text>
</comment>
<proteinExistence type="inferred from homology"/>
<keyword evidence="5 10" id="KW-0521">NADP</keyword>
<comment type="pathway">
    <text evidence="10">Cofactor biosynthesis; pyridoxine 5'-phosphate biosynthesis; pyridoxine 5'-phosphate from D-erythrose 4-phosphate: step 4/5.</text>
</comment>
<dbReference type="GO" id="GO:0005737">
    <property type="term" value="C:cytoplasm"/>
    <property type="evidence" value="ECO:0007669"/>
    <property type="project" value="UniProtKB-SubCell"/>
</dbReference>
<organism evidence="11 12">
    <name type="scientific">Halioxenophilus aromaticivorans</name>
    <dbReference type="NCBI Taxonomy" id="1306992"/>
    <lineage>
        <taxon>Bacteria</taxon>
        <taxon>Pseudomonadati</taxon>
        <taxon>Pseudomonadota</taxon>
        <taxon>Gammaproteobacteria</taxon>
        <taxon>Alteromonadales</taxon>
        <taxon>Alteromonadaceae</taxon>
        <taxon>Halioxenophilus</taxon>
    </lineage>
</organism>
<dbReference type="GO" id="GO:0008270">
    <property type="term" value="F:zinc ion binding"/>
    <property type="evidence" value="ECO:0007669"/>
    <property type="project" value="UniProtKB-UniRule"/>
</dbReference>
<evidence type="ECO:0000313" key="12">
    <source>
        <dbReference type="Proteomes" id="UP001409585"/>
    </source>
</evidence>
<dbReference type="InterPro" id="IPR005255">
    <property type="entry name" value="PdxA_fam"/>
</dbReference>
<evidence type="ECO:0000256" key="9">
    <source>
        <dbReference type="ARBA" id="ARBA00023285"/>
    </source>
</evidence>
<comment type="similarity">
    <text evidence="10">Belongs to the PdxA family.</text>
</comment>
<dbReference type="Gene3D" id="3.40.718.10">
    <property type="entry name" value="Isopropylmalate Dehydrogenase"/>
    <property type="match status" value="1"/>
</dbReference>
<keyword evidence="7 10" id="KW-0520">NAD</keyword>